<sequence length="218" mass="24368">FGNTWRHHDKQVPAVQCIYRVYLSEDIRDSYHHRYRTHVAEERGLTDGHECRRFHGTKRACALGDNGHKKLCDRQDCSLCGIIRTSFKIEFSGANKPWKGLSTGRFGRGIYTSATSSKADDYSWNVPPNTSPYNKTMLLTKVVVGKAKKLHHNDPPLTSPPDGYDSVPEQPGMGDLNYDELVVYNNYAVIPAYLIVYAGGKFGDAPRQRCGSEVDGGA</sequence>
<evidence type="ECO:0000259" key="2">
    <source>
        <dbReference type="Pfam" id="PF00644"/>
    </source>
</evidence>
<dbReference type="Gene3D" id="3.90.228.10">
    <property type="match status" value="1"/>
</dbReference>
<reference evidence="3 4" key="1">
    <citation type="journal article" date="2012" name="Science">
        <title>The Paleozoic origin of enzymatic lignin decomposition reconstructed from 31 fungal genomes.</title>
        <authorList>
            <person name="Floudas D."/>
            <person name="Binder M."/>
            <person name="Riley R."/>
            <person name="Barry K."/>
            <person name="Blanchette R.A."/>
            <person name="Henrissat B."/>
            <person name="Martinez A.T."/>
            <person name="Otillar R."/>
            <person name="Spatafora J.W."/>
            <person name="Yadav J.S."/>
            <person name="Aerts A."/>
            <person name="Benoit I."/>
            <person name="Boyd A."/>
            <person name="Carlson A."/>
            <person name="Copeland A."/>
            <person name="Coutinho P.M."/>
            <person name="de Vries R.P."/>
            <person name="Ferreira P."/>
            <person name="Findley K."/>
            <person name="Foster B."/>
            <person name="Gaskell J."/>
            <person name="Glotzer D."/>
            <person name="Gorecki P."/>
            <person name="Heitman J."/>
            <person name="Hesse C."/>
            <person name="Hori C."/>
            <person name="Igarashi K."/>
            <person name="Jurgens J.A."/>
            <person name="Kallen N."/>
            <person name="Kersten P."/>
            <person name="Kohler A."/>
            <person name="Kuees U."/>
            <person name="Kumar T.K.A."/>
            <person name="Kuo A."/>
            <person name="LaButti K."/>
            <person name="Larrondo L.F."/>
            <person name="Lindquist E."/>
            <person name="Ling A."/>
            <person name="Lombard V."/>
            <person name="Lucas S."/>
            <person name="Lundell T."/>
            <person name="Martin R."/>
            <person name="McLaughlin D.J."/>
            <person name="Morgenstern I."/>
            <person name="Morin E."/>
            <person name="Murat C."/>
            <person name="Nagy L.G."/>
            <person name="Nolan M."/>
            <person name="Ohm R.A."/>
            <person name="Patyshakuliyeva A."/>
            <person name="Rokas A."/>
            <person name="Ruiz-Duenas F.J."/>
            <person name="Sabat G."/>
            <person name="Salamov A."/>
            <person name="Samejima M."/>
            <person name="Schmutz J."/>
            <person name="Slot J.C."/>
            <person name="St John F."/>
            <person name="Stenlid J."/>
            <person name="Sun H."/>
            <person name="Sun S."/>
            <person name="Syed K."/>
            <person name="Tsang A."/>
            <person name="Wiebenga A."/>
            <person name="Young D."/>
            <person name="Pisabarro A."/>
            <person name="Eastwood D.C."/>
            <person name="Martin F."/>
            <person name="Cullen D."/>
            <person name="Grigoriev I.V."/>
            <person name="Hibbett D.S."/>
        </authorList>
    </citation>
    <scope>NUCLEOTIDE SEQUENCE [LARGE SCALE GENOMIC DNA]</scope>
    <source>
        <strain evidence="3 4">ATCC 11539</strain>
    </source>
</reference>
<evidence type="ECO:0000256" key="1">
    <source>
        <dbReference type="SAM" id="MobiDB-lite"/>
    </source>
</evidence>
<dbReference type="OrthoDB" id="9514740at2759"/>
<dbReference type="GO" id="GO:0003950">
    <property type="term" value="F:NAD+ poly-ADP-ribosyltransferase activity"/>
    <property type="evidence" value="ECO:0007669"/>
    <property type="project" value="InterPro"/>
</dbReference>
<dbReference type="HOGENOM" id="CLU_039434_1_1_1"/>
<dbReference type="KEGG" id="gtr:GLOTRDRAFT_45259"/>
<dbReference type="PANTHER" id="PTHR31681">
    <property type="entry name" value="C2H2-LIKE ZINC FINGER PROTEIN"/>
    <property type="match status" value="1"/>
</dbReference>
<dbReference type="RefSeq" id="XP_007867732.1">
    <property type="nucleotide sequence ID" value="XM_007869541.1"/>
</dbReference>
<dbReference type="PANTHER" id="PTHR31681:SF3">
    <property type="entry name" value="OS04G0690100 PROTEIN"/>
    <property type="match status" value="1"/>
</dbReference>
<evidence type="ECO:0000313" key="3">
    <source>
        <dbReference type="EMBL" id="EPQ53566.1"/>
    </source>
</evidence>
<dbReference type="OMA" id="ACHIGES"/>
<dbReference type="Pfam" id="PF00644">
    <property type="entry name" value="PARP"/>
    <property type="match status" value="1"/>
</dbReference>
<keyword evidence="4" id="KW-1185">Reference proteome</keyword>
<evidence type="ECO:0000313" key="4">
    <source>
        <dbReference type="Proteomes" id="UP000030669"/>
    </source>
</evidence>
<feature type="domain" description="PARP catalytic" evidence="2">
    <location>
        <begin position="96"/>
        <end position="167"/>
    </location>
</feature>
<dbReference type="Proteomes" id="UP000030669">
    <property type="component" value="Unassembled WGS sequence"/>
</dbReference>
<dbReference type="SUPFAM" id="SSF56399">
    <property type="entry name" value="ADP-ribosylation"/>
    <property type="match status" value="1"/>
</dbReference>
<dbReference type="InterPro" id="IPR012317">
    <property type="entry name" value="Poly(ADP-ribose)pol_cat_dom"/>
</dbReference>
<gene>
    <name evidence="3" type="ORF">GLOTRDRAFT_45259</name>
</gene>
<dbReference type="EMBL" id="KB469305">
    <property type="protein sequence ID" value="EPQ53566.1"/>
    <property type="molecule type" value="Genomic_DNA"/>
</dbReference>
<feature type="region of interest" description="Disordered" evidence="1">
    <location>
        <begin position="150"/>
        <end position="171"/>
    </location>
</feature>
<accession>S7Q0V4</accession>
<protein>
    <recommendedName>
        <fullName evidence="2">PARP catalytic domain-containing protein</fullName>
    </recommendedName>
</protein>
<dbReference type="GeneID" id="19306328"/>
<dbReference type="AlphaFoldDB" id="S7Q0V4"/>
<dbReference type="eggNOG" id="ENOG502S3UB">
    <property type="taxonomic scope" value="Eukaryota"/>
</dbReference>
<proteinExistence type="predicted"/>
<feature type="non-terminal residue" evidence="3">
    <location>
        <position position="1"/>
    </location>
</feature>
<name>S7Q0V4_GLOTA</name>
<organism evidence="3 4">
    <name type="scientific">Gloeophyllum trabeum (strain ATCC 11539 / FP-39264 / Madison 617)</name>
    <name type="common">Brown rot fungus</name>
    <dbReference type="NCBI Taxonomy" id="670483"/>
    <lineage>
        <taxon>Eukaryota</taxon>
        <taxon>Fungi</taxon>
        <taxon>Dikarya</taxon>
        <taxon>Basidiomycota</taxon>
        <taxon>Agaricomycotina</taxon>
        <taxon>Agaricomycetes</taxon>
        <taxon>Gloeophyllales</taxon>
        <taxon>Gloeophyllaceae</taxon>
        <taxon>Gloeophyllum</taxon>
    </lineage>
</organism>